<comment type="subcellular location">
    <subcellularLocation>
        <location evidence="1">Membrane</location>
        <topology evidence="1">Multi-pass membrane protein</topology>
    </subcellularLocation>
</comment>
<dbReference type="CDD" id="cd12829">
    <property type="entry name" value="Alr1p-like"/>
    <property type="match status" value="1"/>
</dbReference>
<dbReference type="GO" id="GO:0016020">
    <property type="term" value="C:membrane"/>
    <property type="evidence" value="ECO:0007669"/>
    <property type="project" value="UniProtKB-SubCell"/>
</dbReference>
<evidence type="ECO:0000256" key="2">
    <source>
        <dbReference type="ARBA" id="ARBA00009765"/>
    </source>
</evidence>
<feature type="compositionally biased region" description="Low complexity" evidence="6">
    <location>
        <begin position="20"/>
        <end position="29"/>
    </location>
</feature>
<dbReference type="AlphaFoldDB" id="A0A9W8CKW4"/>
<evidence type="ECO:0000313" key="8">
    <source>
        <dbReference type="EMBL" id="KAJ1646459.1"/>
    </source>
</evidence>
<evidence type="ECO:0000256" key="7">
    <source>
        <dbReference type="SAM" id="Phobius"/>
    </source>
</evidence>
<evidence type="ECO:0000313" key="9">
    <source>
        <dbReference type="Proteomes" id="UP001145021"/>
    </source>
</evidence>
<dbReference type="SUPFAM" id="SSF143865">
    <property type="entry name" value="CorA soluble domain-like"/>
    <property type="match status" value="1"/>
</dbReference>
<feature type="compositionally biased region" description="Polar residues" evidence="6">
    <location>
        <begin position="334"/>
        <end position="344"/>
    </location>
</feature>
<feature type="region of interest" description="Disordered" evidence="6">
    <location>
        <begin position="1"/>
        <end position="58"/>
    </location>
</feature>
<feature type="region of interest" description="Disordered" evidence="6">
    <location>
        <begin position="71"/>
        <end position="92"/>
    </location>
</feature>
<dbReference type="InterPro" id="IPR044089">
    <property type="entry name" value="Alr1-like"/>
</dbReference>
<keyword evidence="4 7" id="KW-1133">Transmembrane helix</keyword>
<comment type="similarity">
    <text evidence="2">Belongs to the CorA metal ion transporter (MIT) (TC 1.A.35) family.</text>
</comment>
<dbReference type="InterPro" id="IPR045861">
    <property type="entry name" value="CorA_cytoplasmic_dom"/>
</dbReference>
<comment type="caution">
    <text evidence="8">The sequence shown here is derived from an EMBL/GenBank/DDBJ whole genome shotgun (WGS) entry which is preliminary data.</text>
</comment>
<feature type="compositionally biased region" description="Acidic residues" evidence="6">
    <location>
        <begin position="523"/>
        <end position="535"/>
    </location>
</feature>
<feature type="compositionally biased region" description="Basic residues" evidence="6">
    <location>
        <begin position="1"/>
        <end position="13"/>
    </location>
</feature>
<gene>
    <name evidence="8" type="primary">MNR2_2</name>
    <name evidence="8" type="ORF">LPJ64_002054</name>
</gene>
<name>A0A9W8CKW4_9FUNG</name>
<dbReference type="Pfam" id="PF01544">
    <property type="entry name" value="CorA"/>
    <property type="match status" value="2"/>
</dbReference>
<keyword evidence="9" id="KW-1185">Reference proteome</keyword>
<dbReference type="Proteomes" id="UP001145021">
    <property type="component" value="Unassembled WGS sequence"/>
</dbReference>
<dbReference type="EMBL" id="JANBOH010000060">
    <property type="protein sequence ID" value="KAJ1646459.1"/>
    <property type="molecule type" value="Genomic_DNA"/>
</dbReference>
<evidence type="ECO:0000256" key="4">
    <source>
        <dbReference type="ARBA" id="ARBA00022989"/>
    </source>
</evidence>
<feature type="region of interest" description="Disordered" evidence="6">
    <location>
        <begin position="523"/>
        <end position="596"/>
    </location>
</feature>
<dbReference type="PANTHER" id="PTHR21535:SF51">
    <property type="entry name" value="MANGANESE RESISTANCE PROTEIN MNR2"/>
    <property type="match status" value="1"/>
</dbReference>
<feature type="compositionally biased region" description="Low complexity" evidence="6">
    <location>
        <begin position="217"/>
        <end position="232"/>
    </location>
</feature>
<feature type="region of interest" description="Disordered" evidence="6">
    <location>
        <begin position="479"/>
        <end position="499"/>
    </location>
</feature>
<evidence type="ECO:0000256" key="1">
    <source>
        <dbReference type="ARBA" id="ARBA00004141"/>
    </source>
</evidence>
<dbReference type="PANTHER" id="PTHR21535">
    <property type="entry name" value="MAGNESIUM AND COBALT TRANSPORT PROTEIN/MITOCHONDRIAL IMPORT INNER MEMBRANE TRANSLOCASE SUBUNIT TIM8"/>
    <property type="match status" value="1"/>
</dbReference>
<dbReference type="SUPFAM" id="SSF144083">
    <property type="entry name" value="Magnesium transport protein CorA, transmembrane region"/>
    <property type="match status" value="1"/>
</dbReference>
<accession>A0A9W8CKW4</accession>
<evidence type="ECO:0000256" key="6">
    <source>
        <dbReference type="SAM" id="MobiDB-lite"/>
    </source>
</evidence>
<keyword evidence="3 7" id="KW-0812">Transmembrane</keyword>
<keyword evidence="5 7" id="KW-0472">Membrane</keyword>
<dbReference type="InterPro" id="IPR045863">
    <property type="entry name" value="CorA_TM1_TM2"/>
</dbReference>
<feature type="transmembrane region" description="Helical" evidence="7">
    <location>
        <begin position="1068"/>
        <end position="1089"/>
    </location>
</feature>
<feature type="region of interest" description="Disordered" evidence="6">
    <location>
        <begin position="214"/>
        <end position="233"/>
    </location>
</feature>
<dbReference type="InterPro" id="IPR002523">
    <property type="entry name" value="MgTranspt_CorA/ZnTranspt_ZntB"/>
</dbReference>
<dbReference type="Gene3D" id="1.20.58.340">
    <property type="entry name" value="Magnesium transport protein CorA, transmembrane region"/>
    <property type="match status" value="2"/>
</dbReference>
<dbReference type="GO" id="GO:0015095">
    <property type="term" value="F:magnesium ion transmembrane transporter activity"/>
    <property type="evidence" value="ECO:0007669"/>
    <property type="project" value="InterPro"/>
</dbReference>
<organism evidence="8 9">
    <name type="scientific">Coemansia asiatica</name>
    <dbReference type="NCBI Taxonomy" id="1052880"/>
    <lineage>
        <taxon>Eukaryota</taxon>
        <taxon>Fungi</taxon>
        <taxon>Fungi incertae sedis</taxon>
        <taxon>Zoopagomycota</taxon>
        <taxon>Kickxellomycotina</taxon>
        <taxon>Kickxellomycetes</taxon>
        <taxon>Kickxellales</taxon>
        <taxon>Kickxellaceae</taxon>
        <taxon>Coemansia</taxon>
    </lineage>
</organism>
<feature type="transmembrane region" description="Helical" evidence="7">
    <location>
        <begin position="1037"/>
        <end position="1056"/>
    </location>
</feature>
<proteinExistence type="inferred from homology"/>
<feature type="compositionally biased region" description="Polar residues" evidence="6">
    <location>
        <begin position="480"/>
        <end position="490"/>
    </location>
</feature>
<feature type="compositionally biased region" description="Polar residues" evidence="6">
    <location>
        <begin position="32"/>
        <end position="56"/>
    </location>
</feature>
<sequence>MGKKGRNSGKRRNAQQSTARDQQVRQQRQFGGRSTDNSPDTSLTSNQQVSQPTAGPNISRKYSYADYLVTADNSDNRPNEQLPLRGASEGYNQLPHRQVSISSSRHSHSGDNSAMREHDSLASAISHYIHGIDSDNITDMLASRYYGNMTHITESGTVDRSPKPMNSTLPLFSPSVALGRRMVRARSTNASEELMQKRPSFAAAATNVADNNEFAAGTSSNTGSGSVGNMSGLDENEISDIRLGKSTTSPLATAEQTETMANQVAGSLEKQKSDRQLLSDIGTIQPEIAEETIVSQDSNENIDNERGDTSHMHTSVPEEESVPLSALDADAKEQQQPSEPTSAFTKAAESPCRRESTATYATGEVNEKGNGLGVQLLDSRPASQVRSRRSQYLGPTQYTPVASSKKAALARGAPGLSYMFSPTISTSRPSSVIGISTPPQPPPARVQQTHFLESPELAANSSDFDNGSGAHIRPKDFQETAASSNPQGASNVEFADSRKDSRSYGAINIGALEQFLDEGEIPASTSEEEYSDDGLEWDKGYPGSSSQSKVSSSDQSTFSSTKASRPPPPPNGISPRYGSLPRQHPNIPRSRYASEGSINRVLQTNMFSSSSMPDERVPLLEHTAINIPPADDSDLPEFAMPAQQLDNSNLALPNYGYDGNEHFSSNRASNARKRRRARSRHHEDLFLDKDGFIDESYRFTFFNPVVGTIRAQEFADLRTPTMDLSALLQIGGCFWIDVLRPSFQEMHLLSKIFGIHALTVEDIMTQDVREKCETHANYYFVCFRSFDSDPNSEGYLEPKCIYNIVLREGIITFHMDPSVHQYHVLRRIRRQIDHIVVTPDWLNYAIIDDITDLLAPILQLIEFDVDRIDELVLVISSSEQSDMLLRISTARKRIMMVLRLLQGKADVVRALIKRFETATAMSTNQINAIAGNTAYNVGPLSERQTNIWSDSPQRQTSSNDNTANIAEGTAFELAMDQRKGQETLLYLGDVLDHIVTMMQNAAHYDNILGRAHANYLAQISIELTESSNRTNDVVAKLSALAAIVVPLNFVTGMWGANVKVPGQDYDSLYYFFYILGFCMVYVVIAVAWARHYNIF</sequence>
<feature type="region of interest" description="Disordered" evidence="6">
    <location>
        <begin position="288"/>
        <end position="354"/>
    </location>
</feature>
<reference evidence="8" key="1">
    <citation type="submission" date="2022-07" db="EMBL/GenBank/DDBJ databases">
        <title>Phylogenomic reconstructions and comparative analyses of Kickxellomycotina fungi.</title>
        <authorList>
            <person name="Reynolds N.K."/>
            <person name="Stajich J.E."/>
            <person name="Barry K."/>
            <person name="Grigoriev I.V."/>
            <person name="Crous P."/>
            <person name="Smith M.E."/>
        </authorList>
    </citation>
    <scope>NUCLEOTIDE SEQUENCE</scope>
    <source>
        <strain evidence="8">NBRC 105413</strain>
    </source>
</reference>
<dbReference type="Gene3D" id="3.30.460.20">
    <property type="entry name" value="CorA soluble domain-like"/>
    <property type="match status" value="1"/>
</dbReference>
<evidence type="ECO:0000256" key="5">
    <source>
        <dbReference type="ARBA" id="ARBA00023136"/>
    </source>
</evidence>
<feature type="compositionally biased region" description="Low complexity" evidence="6">
    <location>
        <begin position="544"/>
        <end position="564"/>
    </location>
</feature>
<evidence type="ECO:0000256" key="3">
    <source>
        <dbReference type="ARBA" id="ARBA00022692"/>
    </source>
</evidence>
<protein>
    <submittedName>
        <fullName evidence="8">CorA metal ion transporter</fullName>
    </submittedName>
</protein>
<dbReference type="GO" id="GO:0010961">
    <property type="term" value="P:intracellular magnesium ion homeostasis"/>
    <property type="evidence" value="ECO:0007669"/>
    <property type="project" value="TreeGrafter"/>
</dbReference>